<evidence type="ECO:0000313" key="2">
    <source>
        <dbReference type="Proteomes" id="UP000315289"/>
    </source>
</evidence>
<dbReference type="AlphaFoldDB" id="A0A557SU89"/>
<dbReference type="EMBL" id="VOAH01000009">
    <property type="protein sequence ID" value="TVP40163.1"/>
    <property type="molecule type" value="Genomic_DNA"/>
</dbReference>
<sequence>MHKVKTNQWTKLEIICISKFELVLPPMKSGVKLLKILSISFGVISSWFRLRMGAKINERIKANITYSINKVYFDRLNRC</sequence>
<evidence type="ECO:0000313" key="1">
    <source>
        <dbReference type="EMBL" id="TVP40163.1"/>
    </source>
</evidence>
<dbReference type="Proteomes" id="UP000315289">
    <property type="component" value="Unassembled WGS sequence"/>
</dbReference>
<name>A0A557SU89_9ARCH</name>
<proteinExistence type="predicted"/>
<gene>
    <name evidence="1" type="ORF">NARC_90069</name>
</gene>
<organism evidence="1 2">
    <name type="scientific">Candidatus Nitrosocosmicus arcticus</name>
    <dbReference type="NCBI Taxonomy" id="2035267"/>
    <lineage>
        <taxon>Archaea</taxon>
        <taxon>Nitrososphaerota</taxon>
        <taxon>Nitrososphaeria</taxon>
        <taxon>Nitrososphaerales</taxon>
        <taxon>Nitrososphaeraceae</taxon>
        <taxon>Candidatus Nitrosocosmicus</taxon>
    </lineage>
</organism>
<protein>
    <submittedName>
        <fullName evidence="1">Uncharacterized protein</fullName>
    </submittedName>
</protein>
<reference evidence="1 2" key="1">
    <citation type="journal article" date="2019" name="Front. Microbiol.">
        <title>Ammonia Oxidation by the Arctic Terrestrial Thaumarchaeote Candidatus Nitrosocosmicus arcticus Is Stimulated by Increasing Temperatures.</title>
        <authorList>
            <person name="Alves R.J.E."/>
            <person name="Kerou M."/>
            <person name="Zappe A."/>
            <person name="Bittner R."/>
            <person name="Abby S.S."/>
            <person name="Schmidt H.A."/>
            <person name="Pfeifer K."/>
            <person name="Schleper C."/>
        </authorList>
    </citation>
    <scope>NUCLEOTIDE SEQUENCE [LARGE SCALE GENOMIC DNA]</scope>
    <source>
        <strain evidence="1 2">Kfb</strain>
    </source>
</reference>
<keyword evidence="2" id="KW-1185">Reference proteome</keyword>
<accession>A0A557SU89</accession>
<comment type="caution">
    <text evidence="1">The sequence shown here is derived from an EMBL/GenBank/DDBJ whole genome shotgun (WGS) entry which is preliminary data.</text>
</comment>